<evidence type="ECO:0000313" key="3">
    <source>
        <dbReference type="Proteomes" id="UP000324800"/>
    </source>
</evidence>
<feature type="compositionally biased region" description="Polar residues" evidence="1">
    <location>
        <begin position="102"/>
        <end position="133"/>
    </location>
</feature>
<name>A0A5J4WL82_9EUKA</name>
<gene>
    <name evidence="2" type="ORF">EZS28_009393</name>
</gene>
<proteinExistence type="predicted"/>
<reference evidence="2 3" key="1">
    <citation type="submission" date="2019-03" db="EMBL/GenBank/DDBJ databases">
        <title>Single cell metagenomics reveals metabolic interactions within the superorganism composed of flagellate Streblomastix strix and complex community of Bacteroidetes bacteria on its surface.</title>
        <authorList>
            <person name="Treitli S.C."/>
            <person name="Kolisko M."/>
            <person name="Husnik F."/>
            <person name="Keeling P."/>
            <person name="Hampl V."/>
        </authorList>
    </citation>
    <scope>NUCLEOTIDE SEQUENCE [LARGE SCALE GENOMIC DNA]</scope>
    <source>
        <strain evidence="2">ST1C</strain>
    </source>
</reference>
<evidence type="ECO:0000313" key="2">
    <source>
        <dbReference type="EMBL" id="KAA6395079.1"/>
    </source>
</evidence>
<protein>
    <submittedName>
        <fullName evidence="2">Uncharacterized protein</fullName>
    </submittedName>
</protein>
<organism evidence="2 3">
    <name type="scientific">Streblomastix strix</name>
    <dbReference type="NCBI Taxonomy" id="222440"/>
    <lineage>
        <taxon>Eukaryota</taxon>
        <taxon>Metamonada</taxon>
        <taxon>Preaxostyla</taxon>
        <taxon>Oxymonadida</taxon>
        <taxon>Streblomastigidae</taxon>
        <taxon>Streblomastix</taxon>
    </lineage>
</organism>
<evidence type="ECO:0000256" key="1">
    <source>
        <dbReference type="SAM" id="MobiDB-lite"/>
    </source>
</evidence>
<comment type="caution">
    <text evidence="2">The sequence shown here is derived from an EMBL/GenBank/DDBJ whole genome shotgun (WGS) entry which is preliminary data.</text>
</comment>
<feature type="region of interest" description="Disordered" evidence="1">
    <location>
        <begin position="99"/>
        <end position="135"/>
    </location>
</feature>
<dbReference type="EMBL" id="SNRW01001774">
    <property type="protein sequence ID" value="KAA6395079.1"/>
    <property type="molecule type" value="Genomic_DNA"/>
</dbReference>
<sequence>MVEPSYPSFLQDLIHQGDDSSQIFDVQVELLRRLGEHLIHYQLDEVDSEVLTEGMIDGVIAANAGARIYVAEIDETGKNRLEVLDDDGFDTNFASARIIETPISSRPQSPSGIQSRKNSPTNSKEKPSTNNTAALIASRVQLKNFDGED</sequence>
<dbReference type="Proteomes" id="UP000324800">
    <property type="component" value="Unassembled WGS sequence"/>
</dbReference>
<dbReference type="AlphaFoldDB" id="A0A5J4WL82"/>
<accession>A0A5J4WL82</accession>